<evidence type="ECO:0000313" key="3">
    <source>
        <dbReference type="Proteomes" id="UP000253831"/>
    </source>
</evidence>
<proteinExistence type="predicted"/>
<name>A0A369XM80_9PROT</name>
<dbReference type="Proteomes" id="UP000253831">
    <property type="component" value="Unassembled WGS sequence"/>
</dbReference>
<organism evidence="2 3">
    <name type="scientific">Candidatus Accumulibacter meliphilus</name>
    <dbReference type="NCBI Taxonomy" id="2211374"/>
    <lineage>
        <taxon>Bacteria</taxon>
        <taxon>Pseudomonadati</taxon>
        <taxon>Pseudomonadota</taxon>
        <taxon>Betaproteobacteria</taxon>
        <taxon>Candidatus Accumulibacter</taxon>
    </lineage>
</organism>
<keyword evidence="1" id="KW-0812">Transmembrane</keyword>
<dbReference type="AlphaFoldDB" id="A0A369XM80"/>
<evidence type="ECO:0000256" key="1">
    <source>
        <dbReference type="SAM" id="Phobius"/>
    </source>
</evidence>
<comment type="caution">
    <text evidence="2">The sequence shown here is derived from an EMBL/GenBank/DDBJ whole genome shotgun (WGS) entry which is preliminary data.</text>
</comment>
<keyword evidence="1" id="KW-0472">Membrane</keyword>
<dbReference type="Pfam" id="PF11219">
    <property type="entry name" value="DUF3014"/>
    <property type="match status" value="1"/>
</dbReference>
<keyword evidence="1" id="KW-1133">Transmembrane helix</keyword>
<gene>
    <name evidence="2" type="ORF">DVS81_17250</name>
</gene>
<evidence type="ECO:0000313" key="2">
    <source>
        <dbReference type="EMBL" id="RDE49327.1"/>
    </source>
</evidence>
<dbReference type="EMBL" id="QPGA01000046">
    <property type="protein sequence ID" value="RDE49327.1"/>
    <property type="molecule type" value="Genomic_DNA"/>
</dbReference>
<dbReference type="InterPro" id="IPR021382">
    <property type="entry name" value="DUF3014"/>
</dbReference>
<reference evidence="2 3" key="1">
    <citation type="submission" date="2018-05" db="EMBL/GenBank/DDBJ databases">
        <title>Integrated omic analyses show evidence that a Ca. Accumulibacter phosphatis strain performs denitrification under micro-aerobic conditions.</title>
        <authorList>
            <person name="Camejo P.Y."/>
            <person name="Katherine M.D."/>
            <person name="Daniel N.R."/>
        </authorList>
    </citation>
    <scope>NUCLEOTIDE SEQUENCE [LARGE SCALE GENOMIC DNA]</scope>
    <source>
        <strain evidence="2">UW-LDO-IC</strain>
    </source>
</reference>
<protein>
    <submittedName>
        <fullName evidence="2">DUF3014 domain-containing protein</fullName>
    </submittedName>
</protein>
<accession>A0A369XM80</accession>
<feature type="transmembrane region" description="Helical" evidence="1">
    <location>
        <begin position="7"/>
        <end position="25"/>
    </location>
</feature>
<sequence>MNDLSRSLIAGVVLVGLAGSAYLWWQERQEHQEGQAAATAPLVAPNTRAVEAVAPETAPVPLHHAIEEITPPLAEPLPPLTDDGSEVSDALVALLGREQVLSFVDASGFAQRVVATVDNLARGHAASRLWPVHPAPGRFQVVERDGATYIADDNRDRYKAFVRFASAVDTEAAVALYVRMYPLLQKAYEDLGYPGKYFNNRLIEVIDQLLATPELLKPVRLSLVEVKGPGETPSPWLRYEYADPALQARSAGQKILLRMGPGNAGELKAKLRQFRQRIASSGVSD</sequence>